<keyword evidence="1" id="KW-0732">Signal</keyword>
<evidence type="ECO:0000256" key="1">
    <source>
        <dbReference type="SAM" id="SignalP"/>
    </source>
</evidence>
<dbReference type="Pfam" id="PF21307">
    <property type="entry name" value="Glyco_hydro_95_C"/>
    <property type="match status" value="1"/>
</dbReference>
<dbReference type="Pfam" id="PF18961">
    <property type="entry name" value="DUF5703_N"/>
    <property type="match status" value="1"/>
</dbReference>
<sequence length="840" mass="95701">MFKNQIKLIAIVCSVFNFQNALAQSPIFEVDTSYLTKHDIVYKTPAYEGFEGFPIGNGDLGGMVWNTKNGVEIQINKNDLFDQPNAESEATLRGGARLSIDLGVPAFDWLYLDDFDSRLSLKNAEVSMQSQTPFSESKITSWVSPNKNVWVVNIKSDAKSPNAKGSKIHVDLERWGSRAFAGWYGGYSKNTKIGLGNTQASTLNKDIVLEESFEGLQFSVVCRILGADVVAQIISEKRAQLTTSQEKNHEVTVLISLVTSNESDNPTTAAIELLNAVEKETVSKEKEQHTLWWDNFWNQSFVHLGNDYIENLYYFRRYLMASSSRGKYPVVFNGGLWTWNHDVRNWVTPHHWNTQQQYWGLAAQNDTELMLPYINTYFSLMPQAEKHAKMRGSDDAILWSEAHDFFGKMTYWDRGDMLNNFTPATQIAAIFWEYYQFTDDEEFLKEKGYPFLKKAAEFYVKKLQWDVDKKEYFIYPSQPYESPRTHDLKNPITDRNMIISTMTACVEAAKTLRVDDKKVAQWQHIIDHIWPIPFRSEPKIGEIMQLAYNPDGSVYPTPEVYGKWTNHFSGNTSLVFPANIIGLGNQDSREFKAASNVVKNHVPEINAISPDAIVAARLGLGDVVMDRMRNGIRRLQHFPQGLFYNIDHWYNLSIYMDSVAKPDITTQRDYIYDARAKYPKGHPAKPFIQAGMETLSHYSAAVNEMLLQSNEGKIRVFPAIPDGWAPAFKLRARGAFLVASEKKEDGQVSGIWIKSLKGNHCKVVNPWDGLKVEIHVDNPSRTKIKHQEKDGVIHFKTQPNTAYIIALKGSKQHGKMIFKGDKNNAPKHFLEATLGKNKNF</sequence>
<reference evidence="5" key="1">
    <citation type="submission" date="2020-12" db="EMBL/GenBank/DDBJ databases">
        <title>Snuella sp. nov., isolated from sediment in Incheon.</title>
        <authorList>
            <person name="Kim W."/>
        </authorList>
    </citation>
    <scope>NUCLEOTIDE SEQUENCE</scope>
    <source>
        <strain evidence="5">CAU 1569</strain>
    </source>
</reference>
<dbReference type="InterPro" id="IPR054363">
    <property type="entry name" value="GH95_cat"/>
</dbReference>
<feature type="domain" description="Glycosyl hydrolase family 95 catalytic" evidence="4">
    <location>
        <begin position="308"/>
        <end position="546"/>
    </location>
</feature>
<dbReference type="Gene3D" id="2.70.98.50">
    <property type="entry name" value="putative glycoside hydrolase family protein from bacillus halodurans"/>
    <property type="match status" value="1"/>
</dbReference>
<evidence type="ECO:0008006" key="7">
    <source>
        <dbReference type="Google" id="ProtNLM"/>
    </source>
</evidence>
<dbReference type="Gene3D" id="2.60.40.1180">
    <property type="entry name" value="Golgi alpha-mannosidase II"/>
    <property type="match status" value="1"/>
</dbReference>
<dbReference type="Proteomes" id="UP000610931">
    <property type="component" value="Unassembled WGS sequence"/>
</dbReference>
<gene>
    <name evidence="5" type="ORF">JF259_10905</name>
</gene>
<dbReference type="EMBL" id="JAELVQ010000013">
    <property type="protein sequence ID" value="MBJ6368597.1"/>
    <property type="molecule type" value="Genomic_DNA"/>
</dbReference>
<dbReference type="InterPro" id="IPR012341">
    <property type="entry name" value="6hp_glycosidase-like_sf"/>
</dbReference>
<evidence type="ECO:0000259" key="2">
    <source>
        <dbReference type="Pfam" id="PF18961"/>
    </source>
</evidence>
<dbReference type="InterPro" id="IPR008928">
    <property type="entry name" value="6-hairpin_glycosidase_sf"/>
</dbReference>
<dbReference type="PANTHER" id="PTHR31084">
    <property type="entry name" value="ALPHA-L-FUCOSIDASE 2"/>
    <property type="match status" value="1"/>
</dbReference>
<dbReference type="Gene3D" id="1.50.10.10">
    <property type="match status" value="1"/>
</dbReference>
<feature type="domain" description="Alpha fucosidase A-like C-terminal" evidence="3">
    <location>
        <begin position="708"/>
        <end position="805"/>
    </location>
</feature>
<feature type="signal peptide" evidence="1">
    <location>
        <begin position="1"/>
        <end position="23"/>
    </location>
</feature>
<proteinExistence type="predicted"/>
<evidence type="ECO:0000313" key="6">
    <source>
        <dbReference type="Proteomes" id="UP000610931"/>
    </source>
</evidence>
<evidence type="ECO:0000313" key="5">
    <source>
        <dbReference type="EMBL" id="MBJ6368597.1"/>
    </source>
</evidence>
<dbReference type="InterPro" id="IPR043757">
    <property type="entry name" value="DUF5703_N"/>
</dbReference>
<comment type="caution">
    <text evidence="5">The sequence shown here is derived from an EMBL/GenBank/DDBJ whole genome shotgun (WGS) entry which is preliminary data.</text>
</comment>
<dbReference type="Pfam" id="PF22124">
    <property type="entry name" value="Glyco_hydro_95_cat"/>
    <property type="match status" value="1"/>
</dbReference>
<dbReference type="GO" id="GO:0004560">
    <property type="term" value="F:alpha-L-fucosidase activity"/>
    <property type="evidence" value="ECO:0007669"/>
    <property type="project" value="TreeGrafter"/>
</dbReference>
<dbReference type="AlphaFoldDB" id="A0A8J7IG06"/>
<feature type="chain" id="PRO_5035201011" description="DUF5703 domain-containing protein" evidence="1">
    <location>
        <begin position="24"/>
        <end position="840"/>
    </location>
</feature>
<evidence type="ECO:0000259" key="4">
    <source>
        <dbReference type="Pfam" id="PF22124"/>
    </source>
</evidence>
<evidence type="ECO:0000259" key="3">
    <source>
        <dbReference type="Pfam" id="PF21307"/>
    </source>
</evidence>
<dbReference type="GO" id="GO:0005975">
    <property type="term" value="P:carbohydrate metabolic process"/>
    <property type="evidence" value="ECO:0007669"/>
    <property type="project" value="InterPro"/>
</dbReference>
<dbReference type="PANTHER" id="PTHR31084:SF0">
    <property type="entry name" value="ALPHA-L-FUCOSIDASE 2"/>
    <property type="match status" value="1"/>
</dbReference>
<name>A0A8J7IG06_9FLAO</name>
<protein>
    <recommendedName>
        <fullName evidence="7">DUF5703 domain-containing protein</fullName>
    </recommendedName>
</protein>
<keyword evidence="6" id="KW-1185">Reference proteome</keyword>
<dbReference type="InterPro" id="IPR013780">
    <property type="entry name" value="Glyco_hydro_b"/>
</dbReference>
<organism evidence="5 6">
    <name type="scientific">Snuella sedimenti</name>
    <dbReference type="NCBI Taxonomy" id="2798802"/>
    <lineage>
        <taxon>Bacteria</taxon>
        <taxon>Pseudomonadati</taxon>
        <taxon>Bacteroidota</taxon>
        <taxon>Flavobacteriia</taxon>
        <taxon>Flavobacteriales</taxon>
        <taxon>Flavobacteriaceae</taxon>
        <taxon>Snuella</taxon>
    </lineage>
</organism>
<dbReference type="InterPro" id="IPR049053">
    <property type="entry name" value="AFCA-like_C"/>
</dbReference>
<accession>A0A8J7IG06</accession>
<feature type="domain" description="DUF5703" evidence="2">
    <location>
        <begin position="41"/>
        <end position="175"/>
    </location>
</feature>
<dbReference type="SUPFAM" id="SSF48208">
    <property type="entry name" value="Six-hairpin glycosidases"/>
    <property type="match status" value="1"/>
</dbReference>